<evidence type="ECO:0000313" key="1">
    <source>
        <dbReference type="EMBL" id="MPY65265.1"/>
    </source>
</evidence>
<reference evidence="1 2" key="1">
    <citation type="submission" date="2019-10" db="EMBL/GenBank/DDBJ databases">
        <title>Deinococcus sp. isolated from soil.</title>
        <authorList>
            <person name="Li Y."/>
            <person name="Wang J."/>
        </authorList>
    </citation>
    <scope>NUCLEOTIDE SEQUENCE [LARGE SCALE GENOMIC DNA]</scope>
    <source>
        <strain evidence="1 2">SDU3-2</strain>
    </source>
</reference>
<dbReference type="RefSeq" id="WP_152868173.1">
    <property type="nucleotide sequence ID" value="NZ_WBSL01000001.1"/>
</dbReference>
<sequence>MTRPPTSSRTDKGVRGFDLDLHVAFAQALPREQALAVLAAAEGFTVDLYARHDQPGAPVPSARLTGPLRDPDALRTVLAAWLHGEARTVEVGLHGYLRSSTGQTEWVPWRRNVVLPRTEVARVLFEEGVKYVLE</sequence>
<name>A0A7X1NT07_9DEIO</name>
<dbReference type="EMBL" id="WBSL01000001">
    <property type="protein sequence ID" value="MPY65265.1"/>
    <property type="molecule type" value="Genomic_DNA"/>
</dbReference>
<evidence type="ECO:0000313" key="2">
    <source>
        <dbReference type="Proteomes" id="UP000484842"/>
    </source>
</evidence>
<dbReference type="Proteomes" id="UP000484842">
    <property type="component" value="Unassembled WGS sequence"/>
</dbReference>
<comment type="caution">
    <text evidence="1">The sequence shown here is derived from an EMBL/GenBank/DDBJ whole genome shotgun (WGS) entry which is preliminary data.</text>
</comment>
<protein>
    <submittedName>
        <fullName evidence="1">Uncharacterized protein</fullName>
    </submittedName>
</protein>
<proteinExistence type="predicted"/>
<gene>
    <name evidence="1" type="ORF">F8S09_00960</name>
</gene>
<keyword evidence="2" id="KW-1185">Reference proteome</keyword>
<accession>A0A7X1NT07</accession>
<dbReference type="AlphaFoldDB" id="A0A7X1NT07"/>
<organism evidence="1 2">
    <name type="scientific">Deinococcus terrestris</name>
    <dbReference type="NCBI Taxonomy" id="2651870"/>
    <lineage>
        <taxon>Bacteria</taxon>
        <taxon>Thermotogati</taxon>
        <taxon>Deinococcota</taxon>
        <taxon>Deinococci</taxon>
        <taxon>Deinococcales</taxon>
        <taxon>Deinococcaceae</taxon>
        <taxon>Deinococcus</taxon>
    </lineage>
</organism>